<dbReference type="RefSeq" id="WP_106261019.1">
    <property type="nucleotide sequence ID" value="NZ_CAWNSW010000141.1"/>
</dbReference>
<feature type="compositionally biased region" description="Polar residues" evidence="1">
    <location>
        <begin position="124"/>
        <end position="140"/>
    </location>
</feature>
<name>A0A2T1DSX4_9CYAN</name>
<gene>
    <name evidence="2" type="ORF">C7B82_30360</name>
</gene>
<reference evidence="3" key="1">
    <citation type="submission" date="2018-02" db="EMBL/GenBank/DDBJ databases">
        <authorList>
            <person name="Moore K."/>
            <person name="Momper L."/>
        </authorList>
    </citation>
    <scope>NUCLEOTIDE SEQUENCE [LARGE SCALE GENOMIC DNA]</scope>
    <source>
        <strain evidence="3">ULC18</strain>
    </source>
</reference>
<dbReference type="Proteomes" id="UP000239576">
    <property type="component" value="Unassembled WGS sequence"/>
</dbReference>
<proteinExistence type="predicted"/>
<accession>A0A2T1DSX4</accession>
<sequence>MPRPKRNSRVLAKSERQLESLQSIERMLDFGNGVTAQAYADVIDQMRQRLAYYNTLLSTVDDAQRDVELTEQALTDLSKRLMVNVAARYGEDSREYRMAGGKPRSTGRRSTSRSTTNMLPPTPVTESSASIVQNGTRVTA</sequence>
<evidence type="ECO:0000313" key="2">
    <source>
        <dbReference type="EMBL" id="PSB23588.1"/>
    </source>
</evidence>
<reference evidence="2 3" key="2">
    <citation type="submission" date="2018-03" db="EMBL/GenBank/DDBJ databases">
        <title>The ancient ancestry and fast evolution of plastids.</title>
        <authorList>
            <person name="Moore K.R."/>
            <person name="Magnabosco C."/>
            <person name="Momper L."/>
            <person name="Gold D.A."/>
            <person name="Bosak T."/>
            <person name="Fournier G.P."/>
        </authorList>
    </citation>
    <scope>NUCLEOTIDE SEQUENCE [LARGE SCALE GENOMIC DNA]</scope>
    <source>
        <strain evidence="2 3">ULC18</strain>
    </source>
</reference>
<organism evidence="2 3">
    <name type="scientific">Stenomitos frigidus ULC18</name>
    <dbReference type="NCBI Taxonomy" id="2107698"/>
    <lineage>
        <taxon>Bacteria</taxon>
        <taxon>Bacillati</taxon>
        <taxon>Cyanobacteriota</taxon>
        <taxon>Cyanophyceae</taxon>
        <taxon>Leptolyngbyales</taxon>
        <taxon>Leptolyngbyaceae</taxon>
        <taxon>Stenomitos</taxon>
    </lineage>
</organism>
<dbReference type="EMBL" id="PVWK01000160">
    <property type="protein sequence ID" value="PSB23588.1"/>
    <property type="molecule type" value="Genomic_DNA"/>
</dbReference>
<evidence type="ECO:0000256" key="1">
    <source>
        <dbReference type="SAM" id="MobiDB-lite"/>
    </source>
</evidence>
<protein>
    <submittedName>
        <fullName evidence="2">Uncharacterized protein</fullName>
    </submittedName>
</protein>
<evidence type="ECO:0000313" key="3">
    <source>
        <dbReference type="Proteomes" id="UP000239576"/>
    </source>
</evidence>
<dbReference type="AlphaFoldDB" id="A0A2T1DSX4"/>
<comment type="caution">
    <text evidence="2">The sequence shown here is derived from an EMBL/GenBank/DDBJ whole genome shotgun (WGS) entry which is preliminary data.</text>
</comment>
<feature type="region of interest" description="Disordered" evidence="1">
    <location>
        <begin position="94"/>
        <end position="140"/>
    </location>
</feature>
<keyword evidence="3" id="KW-1185">Reference proteome</keyword>
<dbReference type="OrthoDB" id="531519at2"/>